<evidence type="ECO:0000256" key="1">
    <source>
        <dbReference type="SAM" id="Coils"/>
    </source>
</evidence>
<evidence type="ECO:0000313" key="3">
    <source>
        <dbReference type="Proteomes" id="UP000270924"/>
    </source>
</evidence>
<keyword evidence="1" id="KW-0175">Coiled coil</keyword>
<organism evidence="2 3">
    <name type="scientific">Wuchereria bancrofti</name>
    <dbReference type="NCBI Taxonomy" id="6293"/>
    <lineage>
        <taxon>Eukaryota</taxon>
        <taxon>Metazoa</taxon>
        <taxon>Ecdysozoa</taxon>
        <taxon>Nematoda</taxon>
        <taxon>Chromadorea</taxon>
        <taxon>Rhabditida</taxon>
        <taxon>Spirurina</taxon>
        <taxon>Spiruromorpha</taxon>
        <taxon>Filarioidea</taxon>
        <taxon>Onchocercidae</taxon>
        <taxon>Wuchereria</taxon>
    </lineage>
</organism>
<reference evidence="2 3" key="1">
    <citation type="submission" date="2018-11" db="EMBL/GenBank/DDBJ databases">
        <authorList>
            <consortium name="Pathogen Informatics"/>
        </authorList>
    </citation>
    <scope>NUCLEOTIDE SEQUENCE [LARGE SCALE GENOMIC DNA]</scope>
</reference>
<dbReference type="OrthoDB" id="10537959at2759"/>
<dbReference type="Proteomes" id="UP000270924">
    <property type="component" value="Unassembled WGS sequence"/>
</dbReference>
<gene>
    <name evidence="2" type="ORF">WBA_LOCUS12911</name>
</gene>
<name>A0A3P7F3S5_WUCBA</name>
<accession>A0A3P7F3S5</accession>
<dbReference type="OMA" id="HFLLWTE"/>
<dbReference type="AlphaFoldDB" id="A0A3P7F3S5"/>
<proteinExistence type="predicted"/>
<sequence length="284" mass="32031">LINETLLPQVDEVTRKCRDEADKYGQLLDAYREEYVEKNEYHAAALEDEAQKLQNSFADTKDAAADPVRASNAYKEILDALRNASEATEGAKKAAEFAYIDADAKSDISMVNMALQAKNRSMNIKEEADELGLKDLEKERLTANMTLNELKETLQNSIKRKIVISEQYQSFDDQHDRMTGLISVVDDAEKRAKNVYQKMQEISVEIDTMSDAVSKLKGFAGQGIRNVTNDVRKANQGAQETMKKVFEVKKQTDGDSKRINVLGEQIKLLQEKIKEAREKASRVS</sequence>
<keyword evidence="3" id="KW-1185">Reference proteome</keyword>
<feature type="non-terminal residue" evidence="2">
    <location>
        <position position="1"/>
    </location>
</feature>
<protein>
    <submittedName>
        <fullName evidence="2">Uncharacterized protein</fullName>
    </submittedName>
</protein>
<evidence type="ECO:0000313" key="2">
    <source>
        <dbReference type="EMBL" id="VDM23269.1"/>
    </source>
</evidence>
<dbReference type="EMBL" id="UYWW01013283">
    <property type="protein sequence ID" value="VDM23269.1"/>
    <property type="molecule type" value="Genomic_DNA"/>
</dbReference>
<feature type="coiled-coil region" evidence="1">
    <location>
        <begin position="36"/>
        <end position="63"/>
    </location>
</feature>
<dbReference type="InParanoid" id="A0A3P7F3S5"/>